<feature type="region of interest" description="Disordered" evidence="1">
    <location>
        <begin position="32"/>
        <end position="75"/>
    </location>
</feature>
<reference evidence="2 3" key="1">
    <citation type="submission" date="2020-12" db="EMBL/GenBank/DDBJ databases">
        <title>Concerted genomic and epigenomic changes stabilize Arabidopsis allopolyploids.</title>
        <authorList>
            <person name="Chen Z."/>
        </authorList>
    </citation>
    <scope>NUCLEOTIDE SEQUENCE [LARGE SCALE GENOMIC DNA]</scope>
    <source>
        <strain evidence="2">Allo738</strain>
        <tissue evidence="2">Leaf</tissue>
    </source>
</reference>
<evidence type="ECO:0000313" key="3">
    <source>
        <dbReference type="Proteomes" id="UP000694240"/>
    </source>
</evidence>
<dbReference type="EMBL" id="JAEFBK010000005">
    <property type="protein sequence ID" value="KAG7607300.1"/>
    <property type="molecule type" value="Genomic_DNA"/>
</dbReference>
<proteinExistence type="predicted"/>
<gene>
    <name evidence="2" type="ORF">ISN45_At05g060980</name>
</gene>
<dbReference type="Proteomes" id="UP000694240">
    <property type="component" value="Chromosome 5"/>
</dbReference>
<protein>
    <submittedName>
        <fullName evidence="2">Uncharacterized protein</fullName>
    </submittedName>
</protein>
<evidence type="ECO:0000313" key="2">
    <source>
        <dbReference type="EMBL" id="KAG7607300.1"/>
    </source>
</evidence>
<evidence type="ECO:0000256" key="1">
    <source>
        <dbReference type="SAM" id="MobiDB-lite"/>
    </source>
</evidence>
<dbReference type="AlphaFoldDB" id="A0A8T2DAD5"/>
<feature type="compositionally biased region" description="Polar residues" evidence="1">
    <location>
        <begin position="47"/>
        <end position="58"/>
    </location>
</feature>
<keyword evidence="3" id="KW-1185">Reference proteome</keyword>
<sequence>MSRKPSLVASCCISAWIGGMRFACAITLGEKASTKEEDANQRKTENESTGGDQGIANQRKTENESSGGDQGIASY</sequence>
<comment type="caution">
    <text evidence="2">The sequence shown here is derived from an EMBL/GenBank/DDBJ whole genome shotgun (WGS) entry which is preliminary data.</text>
</comment>
<organism evidence="2 3">
    <name type="scientific">Arabidopsis thaliana x Arabidopsis arenosa</name>
    <dbReference type="NCBI Taxonomy" id="1240361"/>
    <lineage>
        <taxon>Eukaryota</taxon>
        <taxon>Viridiplantae</taxon>
        <taxon>Streptophyta</taxon>
        <taxon>Embryophyta</taxon>
        <taxon>Tracheophyta</taxon>
        <taxon>Spermatophyta</taxon>
        <taxon>Magnoliopsida</taxon>
        <taxon>eudicotyledons</taxon>
        <taxon>Gunneridae</taxon>
        <taxon>Pentapetalae</taxon>
        <taxon>rosids</taxon>
        <taxon>malvids</taxon>
        <taxon>Brassicales</taxon>
        <taxon>Brassicaceae</taxon>
        <taxon>Camelineae</taxon>
        <taxon>Arabidopsis</taxon>
    </lineage>
</organism>
<name>A0A8T2DAD5_9BRAS</name>
<accession>A0A8T2DAD5</accession>
<feature type="compositionally biased region" description="Basic and acidic residues" evidence="1">
    <location>
        <begin position="32"/>
        <end position="46"/>
    </location>
</feature>